<evidence type="ECO:0000259" key="8">
    <source>
        <dbReference type="Pfam" id="PF17967"/>
    </source>
</evidence>
<dbReference type="Pfam" id="PF11852">
    <property type="entry name" value="Pullul_strch_C"/>
    <property type="match status" value="1"/>
</dbReference>
<sequence>MILPISFKKIIICGVLTTGLAACGGGGDDGGKGPNPDTNPNNNAPTVTSFSAQTSTTSLFEVTFSWEVADSDNDALACVLSTGDSQANIDIADCKATTSATVTYQAAGSYSANLAVSDPSNASANSDFALSLVDENTLPDPVVSAGDNELVIFYNRSDDNYEHWVLHLWNGDGCIAYADFADDEGTVWALGQAANGEDANYGAYWILPLKTDHNGCANFIVHNGDEKDIGGDTNNVVDLTGEHTIWTLSGNSELYTEAILASEGVFIEGASAHWLTASTVLLPIDNAAEVRIYHSATADLAFDAVTGITGDNYITFTASTLSENEAALVPHIKDSFAAYATNADLSLIKAALKGELVAIAYSANGEMLSATRVQIAKALDDIYTSGDNDANEAILGLVYTANNITASVWAPTAQSVALHVFDKAKTLTSTETMILDAATGIWSFTGDKVSYDRQFFRYQVSVYHPVSQKIENIWSTDPYSVSLATNGLYSQFVNLNDDDLKPVDWDNHLSPTIAEIEDAVILEAHIRDFSITDSSTTAQNRGKYLAFTETDSNAVQYLKSLADAGVTHFHMLPANDIATIKEGVGETVNIHNTVAELCILNASAPVCGVEDNSATILSVLESYQPTSNDAKDLVASMRGIDSFNWGYDPHHFNAPEGSYASNADGVTRIKEMREMNKALHDLGFRVVLDVVYNHTSASGLWDNSVFDKMVPGYYHRYNEISGDLEKSTCCDNTATEHVMMGKFVIDSLVQWTKQYKFDSFRFDIMGHMPKATILAARAAVQAIDPDNYFYGEGWNWGEVVSGRLFDNAIQQTMAGSEVGTFNDRPRDAIREAVLSVTSPDLNKIDKIRRGLAATLQNYQLQDFKGVIKLGRDFSDGQAYALDPADIINYVSKHDNETLWDYLQYNLPTAMLNDDRVRVHNLSASIPLLSQGIPFFQLGLDKMRSKSMDRNTYDAGDWYNAVDYSNQSNNWQAGTPIDNSNDSNLATIASIKTNVEIAVDNNDIEFSSAIFAEFLAIRSDSPLFRLTTEQDVINRVGFHNTGSSQTPGLIVMSIDDGTGGSTQLKDLDNNYDAIVVVINGTDAEQSHTISTATDFALHSIQLTSADTSVQTASFTAGTGAGTFTVPAYTSAVFVKAQVGAQGAGLAAGITRDAVDVAPYGDTVIYLRGSMNNWSSEELTDAYRFIYEENDIYSLNVNLTAGQQSFKFADAQWANLNLGFNDVSFTASSITVNDDGGNMTFSVASDGIYSFTIDASAATAQITITSIALTVDCRALIDSADAIPFDIAGGGELYVKGNHSGWGANELYRLHYKGNNIYQAVADFAGDMQFKLASDDDDWTTQLWVQAEASNDISSDNLAVGVNYVVAYDDGGTDNNVITLEAGSYSFLLTLNEANPSQGANVGSLIIQQCQP</sequence>
<evidence type="ECO:0000259" key="7">
    <source>
        <dbReference type="Pfam" id="PF11852"/>
    </source>
</evidence>
<evidence type="ECO:0000256" key="1">
    <source>
        <dbReference type="ARBA" id="ARBA00008061"/>
    </source>
</evidence>
<dbReference type="Pfam" id="PF03714">
    <property type="entry name" value="PUD"/>
    <property type="match status" value="1"/>
</dbReference>
<dbReference type="SUPFAM" id="SSF51011">
    <property type="entry name" value="Glycosyl hydrolase domain"/>
    <property type="match status" value="1"/>
</dbReference>
<dbReference type="CDD" id="cd11341">
    <property type="entry name" value="AmyAc_Pullulanase_LD-like"/>
    <property type="match status" value="1"/>
</dbReference>
<dbReference type="Gene3D" id="2.60.40.1130">
    <property type="entry name" value="Rab geranylgeranyltransferase alpha-subunit, insert domain"/>
    <property type="match status" value="1"/>
</dbReference>
<evidence type="ECO:0000259" key="6">
    <source>
        <dbReference type="Pfam" id="PF03714"/>
    </source>
</evidence>
<dbReference type="CDD" id="cd02860">
    <property type="entry name" value="E_set_Pullulanase"/>
    <property type="match status" value="1"/>
</dbReference>
<dbReference type="Gene3D" id="2.60.40.1180">
    <property type="entry name" value="Golgi alpha-mannosidase II"/>
    <property type="match status" value="1"/>
</dbReference>
<dbReference type="InterPro" id="IPR005323">
    <property type="entry name" value="CBM41_pullulanase"/>
</dbReference>
<feature type="domain" description="Pullulanase carbohydrate-binding module 41" evidence="6">
    <location>
        <begin position="150"/>
        <end position="256"/>
    </location>
</feature>
<protein>
    <submittedName>
        <fullName evidence="9">Pullulanase</fullName>
    </submittedName>
</protein>
<comment type="caution">
    <text evidence="9">The sequence shown here is derived from an EMBL/GenBank/DDBJ whole genome shotgun (WGS) entry which is preliminary data.</text>
</comment>
<dbReference type="InterPro" id="IPR024561">
    <property type="entry name" value="Pullul_strch_C"/>
</dbReference>
<dbReference type="SUPFAM" id="SSF81296">
    <property type="entry name" value="E set domains"/>
    <property type="match status" value="2"/>
</dbReference>
<dbReference type="Gene3D" id="2.60.40.1110">
    <property type="match status" value="1"/>
</dbReference>
<name>A0ABQ0MTA3_9GAMM</name>
<proteinExistence type="inferred from homology"/>
<dbReference type="Gene3D" id="2.60.40.3620">
    <property type="match status" value="1"/>
</dbReference>
<dbReference type="Gene3D" id="3.20.20.80">
    <property type="entry name" value="Glycosidases"/>
    <property type="match status" value="1"/>
</dbReference>
<dbReference type="InterPro" id="IPR017853">
    <property type="entry name" value="GH"/>
</dbReference>
<dbReference type="Proteomes" id="UP000197068">
    <property type="component" value="Unassembled WGS sequence"/>
</dbReference>
<dbReference type="EMBL" id="BDQM01000007">
    <property type="protein sequence ID" value="GAW95603.1"/>
    <property type="molecule type" value="Genomic_DNA"/>
</dbReference>
<dbReference type="CDD" id="cd02861">
    <property type="entry name" value="E_set_pullulanase_like"/>
    <property type="match status" value="1"/>
</dbReference>
<dbReference type="Gene3D" id="2.60.40.10">
    <property type="entry name" value="Immunoglobulins"/>
    <property type="match status" value="1"/>
</dbReference>
<dbReference type="InterPro" id="IPR013784">
    <property type="entry name" value="Carb-bd-like_fold"/>
</dbReference>
<dbReference type="SUPFAM" id="SSF49452">
    <property type="entry name" value="Starch-binding domain-like"/>
    <property type="match status" value="1"/>
</dbReference>
<comment type="similarity">
    <text evidence="1">Belongs to the glycosyl hydrolase 13 family.</text>
</comment>
<keyword evidence="4" id="KW-0326">Glycosidase</keyword>
<evidence type="ECO:0000313" key="9">
    <source>
        <dbReference type="EMBL" id="GAW95603.1"/>
    </source>
</evidence>
<dbReference type="InterPro" id="IPR013783">
    <property type="entry name" value="Ig-like_fold"/>
</dbReference>
<evidence type="ECO:0000256" key="2">
    <source>
        <dbReference type="ARBA" id="ARBA00022729"/>
    </source>
</evidence>
<keyword evidence="2" id="KW-0732">Signal</keyword>
<dbReference type="RefSeq" id="WP_231732963.1">
    <property type="nucleotide sequence ID" value="NZ_BDQM01000007.1"/>
</dbReference>
<dbReference type="SUPFAM" id="SSF51445">
    <property type="entry name" value="(Trans)glycosidases"/>
    <property type="match status" value="1"/>
</dbReference>
<feature type="domain" description="Glycoside hydrolase family 13 N-terminal" evidence="5">
    <location>
        <begin position="395"/>
        <end position="480"/>
    </location>
</feature>
<dbReference type="Pfam" id="PF02922">
    <property type="entry name" value="CBM_48"/>
    <property type="match status" value="1"/>
</dbReference>
<dbReference type="InterPro" id="IPR040671">
    <property type="entry name" value="Pullulanase_N2"/>
</dbReference>
<keyword evidence="3" id="KW-0378">Hydrolase</keyword>
<feature type="domain" description="Alpha-1,6-glucosidases pullulanase-type C-terminal" evidence="7">
    <location>
        <begin position="966"/>
        <end position="1134"/>
    </location>
</feature>
<dbReference type="InterPro" id="IPR013780">
    <property type="entry name" value="Glyco_hydro_b"/>
</dbReference>
<dbReference type="InterPro" id="IPR004193">
    <property type="entry name" value="Glyco_hydro_13_N"/>
</dbReference>
<keyword evidence="10" id="KW-1185">Reference proteome</keyword>
<feature type="domain" description="Pullulanase N2" evidence="8">
    <location>
        <begin position="270"/>
        <end position="381"/>
    </location>
</feature>
<reference evidence="9 10" key="1">
    <citation type="submission" date="2017-06" db="EMBL/GenBank/DDBJ databases">
        <title>Whole Genome Sequences of Colwellia marinimaniae MTCD1.</title>
        <authorList>
            <person name="Kusumoto H."/>
            <person name="Inoue M."/>
            <person name="Tanikawa K."/>
            <person name="Maeji H."/>
            <person name="Cameron J.H."/>
            <person name="Bartlett D.H."/>
        </authorList>
    </citation>
    <scope>NUCLEOTIDE SEQUENCE [LARGE SCALE GENOMIC DNA]</scope>
    <source>
        <strain evidence="9 10">MTCD1</strain>
    </source>
</reference>
<evidence type="ECO:0000256" key="3">
    <source>
        <dbReference type="ARBA" id="ARBA00022801"/>
    </source>
</evidence>
<accession>A0ABQ0MTA3</accession>
<evidence type="ECO:0000256" key="4">
    <source>
        <dbReference type="ARBA" id="ARBA00023295"/>
    </source>
</evidence>
<gene>
    <name evidence="9" type="ORF">MTCD1_01206</name>
</gene>
<dbReference type="Pfam" id="PF17967">
    <property type="entry name" value="Pullulanase_N2"/>
    <property type="match status" value="1"/>
</dbReference>
<dbReference type="CDD" id="cd10315">
    <property type="entry name" value="CBM41_pullulanase"/>
    <property type="match status" value="1"/>
</dbReference>
<dbReference type="InterPro" id="IPR014756">
    <property type="entry name" value="Ig_E-set"/>
</dbReference>
<dbReference type="PANTHER" id="PTHR43002">
    <property type="entry name" value="GLYCOGEN DEBRANCHING ENZYME"/>
    <property type="match status" value="1"/>
</dbReference>
<organism evidence="9 10">
    <name type="scientific">Colwellia marinimaniae</name>
    <dbReference type="NCBI Taxonomy" id="1513592"/>
    <lineage>
        <taxon>Bacteria</taxon>
        <taxon>Pseudomonadati</taxon>
        <taxon>Pseudomonadota</taxon>
        <taxon>Gammaproteobacteria</taxon>
        <taxon>Alteromonadales</taxon>
        <taxon>Colwelliaceae</taxon>
        <taxon>Colwellia</taxon>
    </lineage>
</organism>
<evidence type="ECO:0000313" key="10">
    <source>
        <dbReference type="Proteomes" id="UP000197068"/>
    </source>
</evidence>
<evidence type="ECO:0000259" key="5">
    <source>
        <dbReference type="Pfam" id="PF02922"/>
    </source>
</evidence>